<dbReference type="KEGG" id="care:LT85_1242"/>
<dbReference type="InterPro" id="IPR016185">
    <property type="entry name" value="PreATP-grasp_dom_sf"/>
</dbReference>
<dbReference type="STRING" id="279058.LT85_1242"/>
<dbReference type="Pfam" id="PF03738">
    <property type="entry name" value="GSP_synth"/>
    <property type="match status" value="1"/>
</dbReference>
<evidence type="ECO:0000256" key="3">
    <source>
        <dbReference type="ARBA" id="ARBA00022741"/>
    </source>
</evidence>
<evidence type="ECO:0000256" key="2">
    <source>
        <dbReference type="ARBA" id="ARBA00022723"/>
    </source>
</evidence>
<dbReference type="GO" id="GO:0046872">
    <property type="term" value="F:metal ion binding"/>
    <property type="evidence" value="ECO:0007669"/>
    <property type="project" value="UniProtKB-KW"/>
</dbReference>
<evidence type="ECO:0000256" key="1">
    <source>
        <dbReference type="ARBA" id="ARBA00022598"/>
    </source>
</evidence>
<dbReference type="RefSeq" id="WP_038486617.1">
    <property type="nucleotide sequence ID" value="NZ_CP009962.1"/>
</dbReference>
<keyword evidence="3" id="KW-0547">Nucleotide-binding</keyword>
<organism evidence="7 8">
    <name type="scientific">Collimonas arenae</name>
    <dbReference type="NCBI Taxonomy" id="279058"/>
    <lineage>
        <taxon>Bacteria</taxon>
        <taxon>Pseudomonadati</taxon>
        <taxon>Pseudomonadota</taxon>
        <taxon>Betaproteobacteria</taxon>
        <taxon>Burkholderiales</taxon>
        <taxon>Oxalobacteraceae</taxon>
        <taxon>Collimonas</taxon>
    </lineage>
</organism>
<dbReference type="Proteomes" id="UP000030302">
    <property type="component" value="Chromosome"/>
</dbReference>
<proteinExistence type="predicted"/>
<dbReference type="SUPFAM" id="SSF56059">
    <property type="entry name" value="Glutathione synthetase ATP-binding domain-like"/>
    <property type="match status" value="1"/>
</dbReference>
<name>A0A0A1F9E4_9BURK</name>
<feature type="domain" description="Glutathionylspermidine synthase pre-ATP-grasp-like" evidence="6">
    <location>
        <begin position="12"/>
        <end position="379"/>
    </location>
</feature>
<dbReference type="Gene3D" id="3.30.1490.330">
    <property type="match status" value="1"/>
</dbReference>
<evidence type="ECO:0000256" key="4">
    <source>
        <dbReference type="ARBA" id="ARBA00022840"/>
    </source>
</evidence>
<keyword evidence="4" id="KW-0067">ATP-binding</keyword>
<dbReference type="EMBL" id="CP009962">
    <property type="protein sequence ID" value="AIY40400.1"/>
    <property type="molecule type" value="Genomic_DNA"/>
</dbReference>
<evidence type="ECO:0000256" key="5">
    <source>
        <dbReference type="ARBA" id="ARBA00022842"/>
    </source>
</evidence>
<dbReference type="HOGENOM" id="CLU_059175_0_0_4"/>
<evidence type="ECO:0000313" key="8">
    <source>
        <dbReference type="Proteomes" id="UP000030302"/>
    </source>
</evidence>
<dbReference type="EC" id="6.3.1.8" evidence="7"/>
<dbReference type="GO" id="GO:0008885">
    <property type="term" value="F:glutathionylspermidine synthase activity"/>
    <property type="evidence" value="ECO:0007669"/>
    <property type="project" value="UniProtKB-EC"/>
</dbReference>
<dbReference type="AlphaFoldDB" id="A0A0A1F9E4"/>
<dbReference type="SUPFAM" id="SSF52440">
    <property type="entry name" value="PreATP-grasp domain"/>
    <property type="match status" value="1"/>
</dbReference>
<reference evidence="8" key="1">
    <citation type="journal article" date="2014" name="Soil Biol. Biochem.">
        <title>Structure and function of bacterial communities in ageing soils: Insights from the Mendocino ecological staircase.</title>
        <authorList>
            <person name="Uroz S."/>
            <person name="Tech J.J."/>
            <person name="Sawaya N.A."/>
            <person name="Frey-Klett P."/>
            <person name="Leveau J.H.J."/>
        </authorList>
    </citation>
    <scope>NUCLEOTIDE SEQUENCE [LARGE SCALE GENOMIC DNA]</scope>
    <source>
        <strain evidence="8">Cal35</strain>
    </source>
</reference>
<dbReference type="GO" id="GO:0005524">
    <property type="term" value="F:ATP binding"/>
    <property type="evidence" value="ECO:0007669"/>
    <property type="project" value="UniProtKB-KW"/>
</dbReference>
<protein>
    <submittedName>
        <fullName evidence="7">Glutathionylspermidine synthase-like protein</fullName>
        <ecNumber evidence="7">6.3.1.8</ecNumber>
    </submittedName>
</protein>
<keyword evidence="2" id="KW-0479">Metal-binding</keyword>
<evidence type="ECO:0000259" key="6">
    <source>
        <dbReference type="Pfam" id="PF03738"/>
    </source>
</evidence>
<dbReference type="InterPro" id="IPR005494">
    <property type="entry name" value="GSPS_pre-ATP-grasp-like_dom"/>
</dbReference>
<keyword evidence="5" id="KW-0460">Magnesium</keyword>
<dbReference type="OrthoDB" id="9765517at2"/>
<accession>A0A0A1F9E4</accession>
<keyword evidence="1 7" id="KW-0436">Ligase</keyword>
<sequence length="381" mass="43720">MIRESLTPRANWQEQFESLGFTYHSIDDLYWDERYAYRFTAAQIDAVEDATSELHQMALQAVEHVIAKERLGQFAIPEPFWALVEESWREKEFSLYGRFDLSWNGQGAPKMLEYNADTPTGLVESSVAQWYWLQDVFPQADQFNSLHEKLIAQWQTLASRHQCKGLLHFACIGGHEEDEGNLAYLRDTAIQAGFATKQLAIENIGWDDKHAEFVDDFDSRIDNLFKLYPWEWLCREAFAEHLLARPLRLIEPAWKMVLSNKAILPVLWELFPGHPNLLPAFFDAWRISGDFVKKPLYSREGENITIYAGGEVHHQPGQYGAEGYIYQAFAAQPKFDDGITPAYTSIGSWIVGDAPAGIGIREDVSLITKDTSRFVPHYFVD</sequence>
<gene>
    <name evidence="7" type="ORF">LT85_1242</name>
</gene>
<evidence type="ECO:0000313" key="7">
    <source>
        <dbReference type="EMBL" id="AIY40400.1"/>
    </source>
</evidence>
<keyword evidence="8" id="KW-1185">Reference proteome</keyword>